<feature type="transmembrane region" description="Helical" evidence="8">
    <location>
        <begin position="386"/>
        <end position="403"/>
    </location>
</feature>
<dbReference type="Gene3D" id="1.20.1730.10">
    <property type="entry name" value="Sodium/glucose cotransporter"/>
    <property type="match status" value="1"/>
</dbReference>
<evidence type="ECO:0000256" key="3">
    <source>
        <dbReference type="ARBA" id="ARBA00022448"/>
    </source>
</evidence>
<reference evidence="9 10" key="1">
    <citation type="submission" date="2017-12" db="EMBL/GenBank/DDBJ databases">
        <title>Genomic Encyclopedia of Type Strains, Phase III (KMG-III): the genomes of soil and plant-associated and newly described type strains.</title>
        <authorList>
            <person name="Whitman W."/>
        </authorList>
    </citation>
    <scope>NUCLEOTIDE SEQUENCE [LARGE SCALE GENOMIC DNA]</scope>
    <source>
        <strain evidence="9 10">LP43</strain>
    </source>
</reference>
<dbReference type="Pfam" id="PF00474">
    <property type="entry name" value="SSF"/>
    <property type="match status" value="1"/>
</dbReference>
<dbReference type="OrthoDB" id="9789704at2"/>
<feature type="transmembrane region" description="Helical" evidence="8">
    <location>
        <begin position="115"/>
        <end position="138"/>
    </location>
</feature>
<feature type="transmembrane region" description="Helical" evidence="8">
    <location>
        <begin position="255"/>
        <end position="281"/>
    </location>
</feature>
<keyword evidence="5 8" id="KW-1133">Transmembrane helix</keyword>
<sequence>MLVIFVILYLFFNIGVGFWASSRVHNTKDFLLAGRSLPFYISTAVVFATWFGSETLLGASSEFASHGLLGVIEDPFGAALCLVLVGLFFARKLYRLNLLTIGDYYRVRYNRTTEQIAAFFMVISYFGWIAAQLVALGIVMNQVFGISTALGIIIGSVIVVGYTYMGGMWSVSITDFVQTVMIIGGLVFITYTLLQRMPLEQVTASLPDGFFRMTPPNHSPTAWLNYIALWITIGLGSIPQQDVLQRVMSARSEKVAVAASLAAGVLYLTVAFMPLLLALYARTLQPQLLQEDAQLLVPGLIMGLDSLLIKVLFFGALISAIISTASGGILAPAAVLSENMLRPLLGRRSDRQMLLLSRISVLIVAAVALGMALLRSNIYELVSESSALSLVSLFVPLVAGLYWKRATALAANVSILAGMGGWLLCLYLQTEVNPILYGLAASIAGLLVGQLFSRRQPAPIPAEAVAIKKQV</sequence>
<organism evidence="9 10">
    <name type="scientific">Pontibacter ramchanderi</name>
    <dbReference type="NCBI Taxonomy" id="1179743"/>
    <lineage>
        <taxon>Bacteria</taxon>
        <taxon>Pseudomonadati</taxon>
        <taxon>Bacteroidota</taxon>
        <taxon>Cytophagia</taxon>
        <taxon>Cytophagales</taxon>
        <taxon>Hymenobacteraceae</taxon>
        <taxon>Pontibacter</taxon>
    </lineage>
</organism>
<evidence type="ECO:0000256" key="4">
    <source>
        <dbReference type="ARBA" id="ARBA00022692"/>
    </source>
</evidence>
<feature type="transmembrane region" description="Helical" evidence="8">
    <location>
        <begin position="435"/>
        <end position="452"/>
    </location>
</feature>
<evidence type="ECO:0000256" key="7">
    <source>
        <dbReference type="RuleBase" id="RU362091"/>
    </source>
</evidence>
<comment type="caution">
    <text evidence="9">The sequence shown here is derived from an EMBL/GenBank/DDBJ whole genome shotgun (WGS) entry which is preliminary data.</text>
</comment>
<dbReference type="GO" id="GO:0005886">
    <property type="term" value="C:plasma membrane"/>
    <property type="evidence" value="ECO:0007669"/>
    <property type="project" value="TreeGrafter"/>
</dbReference>
<feature type="transmembrane region" description="Helical" evidence="8">
    <location>
        <begin position="144"/>
        <end position="164"/>
    </location>
</feature>
<evidence type="ECO:0000256" key="1">
    <source>
        <dbReference type="ARBA" id="ARBA00004141"/>
    </source>
</evidence>
<feature type="transmembrane region" description="Helical" evidence="8">
    <location>
        <begin position="76"/>
        <end position="94"/>
    </location>
</feature>
<dbReference type="PROSITE" id="PS50283">
    <property type="entry name" value="NA_SOLUT_SYMP_3"/>
    <property type="match status" value="1"/>
</dbReference>
<comment type="similarity">
    <text evidence="2 7">Belongs to the sodium:solute symporter (SSF) (TC 2.A.21) family.</text>
</comment>
<feature type="transmembrane region" description="Helical" evidence="8">
    <location>
        <begin position="311"/>
        <end position="335"/>
    </location>
</feature>
<dbReference type="AlphaFoldDB" id="A0A2N3V3K1"/>
<dbReference type="CDD" id="cd11474">
    <property type="entry name" value="SLC5sbd_CHT"/>
    <property type="match status" value="1"/>
</dbReference>
<evidence type="ECO:0000313" key="10">
    <source>
        <dbReference type="Proteomes" id="UP000233782"/>
    </source>
</evidence>
<evidence type="ECO:0000256" key="8">
    <source>
        <dbReference type="SAM" id="Phobius"/>
    </source>
</evidence>
<evidence type="ECO:0000313" key="9">
    <source>
        <dbReference type="EMBL" id="PKV76209.1"/>
    </source>
</evidence>
<keyword evidence="6 8" id="KW-0472">Membrane</keyword>
<dbReference type="InterPro" id="IPR001734">
    <property type="entry name" value="Na/solute_symporter"/>
</dbReference>
<comment type="subcellular location">
    <subcellularLocation>
        <location evidence="1">Membrane</location>
        <topology evidence="1">Multi-pass membrane protein</topology>
    </subcellularLocation>
</comment>
<evidence type="ECO:0000256" key="6">
    <source>
        <dbReference type="ARBA" id="ARBA00023136"/>
    </source>
</evidence>
<evidence type="ECO:0000256" key="5">
    <source>
        <dbReference type="ARBA" id="ARBA00022989"/>
    </source>
</evidence>
<dbReference type="Proteomes" id="UP000233782">
    <property type="component" value="Unassembled WGS sequence"/>
</dbReference>
<keyword evidence="4 8" id="KW-0812">Transmembrane</keyword>
<dbReference type="EMBL" id="PJMU01000001">
    <property type="protein sequence ID" value="PKV76209.1"/>
    <property type="molecule type" value="Genomic_DNA"/>
</dbReference>
<feature type="transmembrane region" description="Helical" evidence="8">
    <location>
        <begin position="6"/>
        <end position="25"/>
    </location>
</feature>
<feature type="transmembrane region" description="Helical" evidence="8">
    <location>
        <begin position="223"/>
        <end position="243"/>
    </location>
</feature>
<gene>
    <name evidence="9" type="ORF">BD749_1159</name>
</gene>
<dbReference type="PANTHER" id="PTHR48086">
    <property type="entry name" value="SODIUM/PROLINE SYMPORTER-RELATED"/>
    <property type="match status" value="1"/>
</dbReference>
<feature type="transmembrane region" description="Helical" evidence="8">
    <location>
        <begin position="37"/>
        <end position="56"/>
    </location>
</feature>
<dbReference type="InterPro" id="IPR050277">
    <property type="entry name" value="Sodium:Solute_Symporter"/>
</dbReference>
<dbReference type="RefSeq" id="WP_101443359.1">
    <property type="nucleotide sequence ID" value="NZ_PJMU01000001.1"/>
</dbReference>
<accession>A0A2N3V3K1</accession>
<dbReference type="PANTHER" id="PTHR48086:SF7">
    <property type="entry name" value="SODIUM-SOLUTE SYMPORTER-RELATED"/>
    <property type="match status" value="1"/>
</dbReference>
<dbReference type="InterPro" id="IPR038377">
    <property type="entry name" value="Na/Glc_symporter_sf"/>
</dbReference>
<evidence type="ECO:0000256" key="2">
    <source>
        <dbReference type="ARBA" id="ARBA00006434"/>
    </source>
</evidence>
<feature type="transmembrane region" description="Helical" evidence="8">
    <location>
        <begin position="410"/>
        <end position="429"/>
    </location>
</feature>
<name>A0A2N3V3K1_9BACT</name>
<keyword evidence="10" id="KW-1185">Reference proteome</keyword>
<feature type="transmembrane region" description="Helical" evidence="8">
    <location>
        <begin position="176"/>
        <end position="194"/>
    </location>
</feature>
<keyword evidence="3" id="KW-0813">Transport</keyword>
<protein>
    <submittedName>
        <fullName evidence="9">SSS family transporter</fullName>
    </submittedName>
</protein>
<proteinExistence type="inferred from homology"/>
<dbReference type="GO" id="GO:0022857">
    <property type="term" value="F:transmembrane transporter activity"/>
    <property type="evidence" value="ECO:0007669"/>
    <property type="project" value="InterPro"/>
</dbReference>
<feature type="transmembrane region" description="Helical" evidence="8">
    <location>
        <begin position="355"/>
        <end position="374"/>
    </location>
</feature>